<feature type="transmembrane region" description="Helical" evidence="4">
    <location>
        <begin position="73"/>
        <end position="95"/>
    </location>
</feature>
<feature type="transmembrane region" description="Helical" evidence="4">
    <location>
        <begin position="12"/>
        <end position="33"/>
    </location>
</feature>
<evidence type="ECO:0000259" key="5">
    <source>
        <dbReference type="Pfam" id="PF07730"/>
    </source>
</evidence>
<reference evidence="7" key="1">
    <citation type="journal article" date="2019" name="Int. J. Syst. Evol. Microbiol.">
        <title>The Global Catalogue of Microorganisms (GCM) 10K type strain sequencing project: providing services to taxonomists for standard genome sequencing and annotation.</title>
        <authorList>
            <consortium name="The Broad Institute Genomics Platform"/>
            <consortium name="The Broad Institute Genome Sequencing Center for Infectious Disease"/>
            <person name="Wu L."/>
            <person name="Ma J."/>
        </authorList>
    </citation>
    <scope>NUCLEOTIDE SEQUENCE [LARGE SCALE GENOMIC DNA]</scope>
    <source>
        <strain evidence="7">JCM 16904</strain>
    </source>
</reference>
<dbReference type="InterPro" id="IPR011712">
    <property type="entry name" value="Sig_transdc_His_kin_sub3_dim/P"/>
</dbReference>
<dbReference type="GO" id="GO:0016301">
    <property type="term" value="F:kinase activity"/>
    <property type="evidence" value="ECO:0007669"/>
    <property type="project" value="UniProtKB-KW"/>
</dbReference>
<sequence length="371" mass="38927">MAARSDSARNLLIYWMDATICLLLVVSVIFTVGEALAGRISIVRAAGVIVLSIAFYGLVPLLLRAGFDRGSGLGWRLVLGGMLSAALLVFAPIGMDTRSMWMDSTALWLSMAALHLRPRATLAVGAGTVLLVSAYVVYRTGNSWPGVLLGQAAMSAVVVGAMLLWRWLWWVIRDAHRSREARARLAVAEERLRFARDLHDLLGHSLSVITLKSELAAKLATKDAGRAAAEMSAVRELAGESLAEVQQAVHGYQALDLDEELAGVRAALAAAGAHCVVEASTGDLSPAARTLLAWAVREGGTNILKHSAATRCAITIDAGVLEMVNDGVDGTAATPGNGLRGLSERLVTAGGSFSAGPTGGGEFRLRAVVPG</sequence>
<dbReference type="RefSeq" id="WP_344886098.1">
    <property type="nucleotide sequence ID" value="NZ_BAAAZP010000106.1"/>
</dbReference>
<evidence type="ECO:0000256" key="2">
    <source>
        <dbReference type="ARBA" id="ARBA00022777"/>
    </source>
</evidence>
<name>A0ABP7CGE2_9ACTN</name>
<organism evidence="6 7">
    <name type="scientific">Nonomuraea antimicrobica</name>
    <dbReference type="NCBI Taxonomy" id="561173"/>
    <lineage>
        <taxon>Bacteria</taxon>
        <taxon>Bacillati</taxon>
        <taxon>Actinomycetota</taxon>
        <taxon>Actinomycetes</taxon>
        <taxon>Streptosporangiales</taxon>
        <taxon>Streptosporangiaceae</taxon>
        <taxon>Nonomuraea</taxon>
    </lineage>
</organism>
<feature type="transmembrane region" description="Helical" evidence="4">
    <location>
        <begin position="45"/>
        <end position="67"/>
    </location>
</feature>
<comment type="caution">
    <text evidence="6">The sequence shown here is derived from an EMBL/GenBank/DDBJ whole genome shotgun (WGS) entry which is preliminary data.</text>
</comment>
<keyword evidence="1" id="KW-0808">Transferase</keyword>
<feature type="transmembrane region" description="Helical" evidence="4">
    <location>
        <begin position="116"/>
        <end position="138"/>
    </location>
</feature>
<evidence type="ECO:0000256" key="4">
    <source>
        <dbReference type="SAM" id="Phobius"/>
    </source>
</evidence>
<dbReference type="CDD" id="cd16917">
    <property type="entry name" value="HATPase_UhpB-NarQ-NarX-like"/>
    <property type="match status" value="1"/>
</dbReference>
<feature type="domain" description="Signal transduction histidine kinase subgroup 3 dimerisation and phosphoacceptor" evidence="5">
    <location>
        <begin position="190"/>
        <end position="253"/>
    </location>
</feature>
<protein>
    <submittedName>
        <fullName evidence="6">Histidine kinase</fullName>
    </submittedName>
</protein>
<keyword evidence="2 6" id="KW-0418">Kinase</keyword>
<evidence type="ECO:0000256" key="1">
    <source>
        <dbReference type="ARBA" id="ARBA00022679"/>
    </source>
</evidence>
<accession>A0ABP7CGE2</accession>
<dbReference type="Pfam" id="PF07730">
    <property type="entry name" value="HisKA_3"/>
    <property type="match status" value="1"/>
</dbReference>
<dbReference type="Gene3D" id="1.20.5.1930">
    <property type="match status" value="1"/>
</dbReference>
<evidence type="ECO:0000313" key="7">
    <source>
        <dbReference type="Proteomes" id="UP001500902"/>
    </source>
</evidence>
<proteinExistence type="predicted"/>
<keyword evidence="4" id="KW-1133">Transmembrane helix</keyword>
<dbReference type="PANTHER" id="PTHR24421:SF63">
    <property type="entry name" value="SENSOR HISTIDINE KINASE DESK"/>
    <property type="match status" value="1"/>
</dbReference>
<feature type="transmembrane region" description="Helical" evidence="4">
    <location>
        <begin position="144"/>
        <end position="169"/>
    </location>
</feature>
<dbReference type="InterPro" id="IPR036890">
    <property type="entry name" value="HATPase_C_sf"/>
</dbReference>
<evidence type="ECO:0000256" key="3">
    <source>
        <dbReference type="ARBA" id="ARBA00023012"/>
    </source>
</evidence>
<dbReference type="InterPro" id="IPR050482">
    <property type="entry name" value="Sensor_HK_TwoCompSys"/>
</dbReference>
<keyword evidence="3" id="KW-0902">Two-component regulatory system</keyword>
<gene>
    <name evidence="6" type="ORF">GCM10022224_061580</name>
</gene>
<keyword evidence="7" id="KW-1185">Reference proteome</keyword>
<evidence type="ECO:0000313" key="6">
    <source>
        <dbReference type="EMBL" id="GAA3687966.1"/>
    </source>
</evidence>
<keyword evidence="4" id="KW-0812">Transmembrane</keyword>
<dbReference type="Proteomes" id="UP001500902">
    <property type="component" value="Unassembled WGS sequence"/>
</dbReference>
<dbReference type="PANTHER" id="PTHR24421">
    <property type="entry name" value="NITRATE/NITRITE SENSOR PROTEIN NARX-RELATED"/>
    <property type="match status" value="1"/>
</dbReference>
<dbReference type="EMBL" id="BAAAZP010000106">
    <property type="protein sequence ID" value="GAA3687966.1"/>
    <property type="molecule type" value="Genomic_DNA"/>
</dbReference>
<keyword evidence="4" id="KW-0472">Membrane</keyword>
<dbReference type="Gene3D" id="3.30.565.10">
    <property type="entry name" value="Histidine kinase-like ATPase, C-terminal domain"/>
    <property type="match status" value="1"/>
</dbReference>